<dbReference type="PROSITE" id="PS50943">
    <property type="entry name" value="HTH_CROC1"/>
    <property type="match status" value="1"/>
</dbReference>
<dbReference type="Gene3D" id="1.10.260.40">
    <property type="entry name" value="lambda repressor-like DNA-binding domains"/>
    <property type="match status" value="1"/>
</dbReference>
<gene>
    <name evidence="2" type="ORF">GCM10009802_19990</name>
</gene>
<reference evidence="2 3" key="1">
    <citation type="journal article" date="2019" name="Int. J. Syst. Evol. Microbiol.">
        <title>The Global Catalogue of Microorganisms (GCM) 10K type strain sequencing project: providing services to taxonomists for standard genome sequencing and annotation.</title>
        <authorList>
            <consortium name="The Broad Institute Genomics Platform"/>
            <consortium name="The Broad Institute Genome Sequencing Center for Infectious Disease"/>
            <person name="Wu L."/>
            <person name="Ma J."/>
        </authorList>
    </citation>
    <scope>NUCLEOTIDE SEQUENCE [LARGE SCALE GENOMIC DNA]</scope>
    <source>
        <strain evidence="2 3">JCM 15481</strain>
    </source>
</reference>
<dbReference type="RefSeq" id="WP_344289450.1">
    <property type="nucleotide sequence ID" value="NZ_BAAAPF010000041.1"/>
</dbReference>
<proteinExistence type="predicted"/>
<comment type="caution">
    <text evidence="2">The sequence shown here is derived from an EMBL/GenBank/DDBJ whole genome shotgun (WGS) entry which is preliminary data.</text>
</comment>
<dbReference type="InterPro" id="IPR010982">
    <property type="entry name" value="Lambda_DNA-bd_dom_sf"/>
</dbReference>
<organism evidence="2 3">
    <name type="scientific">Streptomyces synnematoformans</name>
    <dbReference type="NCBI Taxonomy" id="415721"/>
    <lineage>
        <taxon>Bacteria</taxon>
        <taxon>Bacillati</taxon>
        <taxon>Actinomycetota</taxon>
        <taxon>Actinomycetes</taxon>
        <taxon>Kitasatosporales</taxon>
        <taxon>Streptomycetaceae</taxon>
        <taxon>Streptomyces</taxon>
    </lineage>
</organism>
<protein>
    <submittedName>
        <fullName evidence="2">Helix-turn-helix transcriptional regulator</fullName>
    </submittedName>
</protein>
<dbReference type="InterPro" id="IPR043917">
    <property type="entry name" value="DUF5753"/>
</dbReference>
<dbReference type="EMBL" id="BAAAPF010000041">
    <property type="protein sequence ID" value="GAA2118398.1"/>
    <property type="molecule type" value="Genomic_DNA"/>
</dbReference>
<dbReference type="Proteomes" id="UP001500443">
    <property type="component" value="Unassembled WGS sequence"/>
</dbReference>
<evidence type="ECO:0000313" key="2">
    <source>
        <dbReference type="EMBL" id="GAA2118398.1"/>
    </source>
</evidence>
<keyword evidence="3" id="KW-1185">Reference proteome</keyword>
<dbReference type="SUPFAM" id="SSF47413">
    <property type="entry name" value="lambda repressor-like DNA-binding domains"/>
    <property type="match status" value="1"/>
</dbReference>
<dbReference type="Pfam" id="PF19054">
    <property type="entry name" value="DUF5753"/>
    <property type="match status" value="1"/>
</dbReference>
<dbReference type="InterPro" id="IPR001387">
    <property type="entry name" value="Cro/C1-type_HTH"/>
</dbReference>
<accession>A0ABN2XXV0</accession>
<dbReference type="Pfam" id="PF13560">
    <property type="entry name" value="HTH_31"/>
    <property type="match status" value="1"/>
</dbReference>
<name>A0ABN2XXV0_9ACTN</name>
<sequence>MPASPSSSAQAAREALAARLRDLRLDAELTVRELAERCGWSHSKVSRVENARTAPSPADLRAWAHVCGAEGEVEDLTAALRAVEGMWVEWRRMERTGLKAAQESVRPLYERTRHFRAYDSWLVPGLLQTMGYTTAILHAVRRRRGLVDDVDAAVVERMDRQHVLHEGRHTFAFVLEESVLRAGIGGRETMREQLRHLLTVGFLPSVSLGIVPMQPAREAMRPVEGFWVFDNAQVAVELVSGYLTITRPHEIDMYAKVFHELGQLAVYGERARALIRSAIYALG</sequence>
<evidence type="ECO:0000259" key="1">
    <source>
        <dbReference type="PROSITE" id="PS50943"/>
    </source>
</evidence>
<evidence type="ECO:0000313" key="3">
    <source>
        <dbReference type="Proteomes" id="UP001500443"/>
    </source>
</evidence>
<feature type="domain" description="HTH cro/C1-type" evidence="1">
    <location>
        <begin position="20"/>
        <end position="76"/>
    </location>
</feature>
<dbReference type="SMART" id="SM00530">
    <property type="entry name" value="HTH_XRE"/>
    <property type="match status" value="1"/>
</dbReference>
<dbReference type="CDD" id="cd00093">
    <property type="entry name" value="HTH_XRE"/>
    <property type="match status" value="1"/>
</dbReference>